<protein>
    <recommendedName>
        <fullName evidence="3">PhzF family phenazine biosynthesis protein</fullName>
    </recommendedName>
</protein>
<evidence type="ECO:0000313" key="1">
    <source>
        <dbReference type="EMBL" id="MEB3752070.1"/>
    </source>
</evidence>
<accession>A0ABU6BJU7</accession>
<comment type="caution">
    <text evidence="1">The sequence shown here is derived from an EMBL/GenBank/DDBJ whole genome shotgun (WGS) entry which is preliminary data.</text>
</comment>
<dbReference type="SUPFAM" id="SSF54506">
    <property type="entry name" value="Diaminopimelate epimerase-like"/>
    <property type="match status" value="1"/>
</dbReference>
<dbReference type="Proteomes" id="UP000029267">
    <property type="component" value="Unassembled WGS sequence"/>
</dbReference>
<gene>
    <name evidence="1" type="ORF">EP10_002942</name>
</gene>
<proteinExistence type="predicted"/>
<keyword evidence="2" id="KW-1185">Reference proteome</keyword>
<dbReference type="Gene3D" id="3.10.310.10">
    <property type="entry name" value="Diaminopimelate Epimerase, Chain A, domain 1"/>
    <property type="match status" value="1"/>
</dbReference>
<evidence type="ECO:0008006" key="3">
    <source>
        <dbReference type="Google" id="ProtNLM"/>
    </source>
</evidence>
<name>A0ABU6BJU7_9BACL</name>
<organism evidence="1 2">
    <name type="scientific">Geobacillus icigianus</name>
    <dbReference type="NCBI Taxonomy" id="1430331"/>
    <lineage>
        <taxon>Bacteria</taxon>
        <taxon>Bacillati</taxon>
        <taxon>Bacillota</taxon>
        <taxon>Bacilli</taxon>
        <taxon>Bacillales</taxon>
        <taxon>Anoxybacillaceae</taxon>
        <taxon>Geobacillus</taxon>
    </lineage>
</organism>
<sequence length="33" mass="3634">MKIPMYIVDAFTARPFADNPAAACLLPQPARDE</sequence>
<evidence type="ECO:0000313" key="2">
    <source>
        <dbReference type="Proteomes" id="UP000029267"/>
    </source>
</evidence>
<reference evidence="1 2" key="1">
    <citation type="journal article" date="2014" name="Genome Announc.">
        <title>Draft Genome Sequence of Geobacillus icigianus Strain G1w1T Isolated from Hot Springs in the Valley of Geysers, Kamchatka (Russian Federation).</title>
        <authorList>
            <person name="Bryanskaya A.V."/>
            <person name="Rozanov A.S."/>
            <person name="Logacheva M.D."/>
            <person name="Kotenko A.V."/>
            <person name="Peltek S.E."/>
        </authorList>
    </citation>
    <scope>NUCLEOTIDE SEQUENCE [LARGE SCALE GENOMIC DNA]</scope>
    <source>
        <strain evidence="1 2">G1w1</strain>
    </source>
</reference>
<dbReference type="EMBL" id="JPYA02000004">
    <property type="protein sequence ID" value="MEB3752070.1"/>
    <property type="molecule type" value="Genomic_DNA"/>
</dbReference>